<keyword evidence="1" id="KW-0472">Membrane</keyword>
<evidence type="ECO:0000256" key="1">
    <source>
        <dbReference type="SAM" id="Phobius"/>
    </source>
</evidence>
<dbReference type="STRING" id="1802306.A3C72_02935"/>
<keyword evidence="1" id="KW-1133">Transmembrane helix</keyword>
<feature type="domain" description="Transcriptional repressor PaaX-like central Cas2-like" evidence="2">
    <location>
        <begin position="108"/>
        <end position="180"/>
    </location>
</feature>
<feature type="transmembrane region" description="Helical" evidence="1">
    <location>
        <begin position="20"/>
        <end position="41"/>
    </location>
</feature>
<evidence type="ECO:0000313" key="3">
    <source>
        <dbReference type="EMBL" id="OHA24065.1"/>
    </source>
</evidence>
<accession>A0A1G2MJH2</accession>
<evidence type="ECO:0000259" key="2">
    <source>
        <dbReference type="Pfam" id="PF20803"/>
    </source>
</evidence>
<comment type="caution">
    <text evidence="3">The sequence shown here is derived from an EMBL/GenBank/DDBJ whole genome shotgun (WGS) entry which is preliminary data.</text>
</comment>
<dbReference type="EMBL" id="MHRK01000019">
    <property type="protein sequence ID" value="OHA24065.1"/>
    <property type="molecule type" value="Genomic_DNA"/>
</dbReference>
<gene>
    <name evidence="3" type="ORF">A3C72_02935</name>
</gene>
<name>A0A1G2MJH2_9BACT</name>
<organism evidence="3 4">
    <name type="scientific">Candidatus Taylorbacteria bacterium RIFCSPHIGHO2_02_FULL_43_32b</name>
    <dbReference type="NCBI Taxonomy" id="1802306"/>
    <lineage>
        <taxon>Bacteria</taxon>
        <taxon>Candidatus Tayloriibacteriota</taxon>
    </lineage>
</organism>
<dbReference type="InterPro" id="IPR048846">
    <property type="entry name" value="PaaX-like_central"/>
</dbReference>
<reference evidence="3 4" key="1">
    <citation type="journal article" date="2016" name="Nat. Commun.">
        <title>Thousands of microbial genomes shed light on interconnected biogeochemical processes in an aquifer system.</title>
        <authorList>
            <person name="Anantharaman K."/>
            <person name="Brown C.T."/>
            <person name="Hug L.A."/>
            <person name="Sharon I."/>
            <person name="Castelle C.J."/>
            <person name="Probst A.J."/>
            <person name="Thomas B.C."/>
            <person name="Singh A."/>
            <person name="Wilkins M.J."/>
            <person name="Karaoz U."/>
            <person name="Brodie E.L."/>
            <person name="Williams K.H."/>
            <person name="Hubbard S.S."/>
            <person name="Banfield J.F."/>
        </authorList>
    </citation>
    <scope>NUCLEOTIDE SEQUENCE [LARGE SCALE GENOMIC DNA]</scope>
</reference>
<proteinExistence type="predicted"/>
<protein>
    <recommendedName>
        <fullName evidence="2">Transcriptional repressor PaaX-like central Cas2-like domain-containing protein</fullName>
    </recommendedName>
</protein>
<dbReference type="Gene3D" id="3.30.70.2650">
    <property type="match status" value="1"/>
</dbReference>
<dbReference type="AlphaFoldDB" id="A0A1G2MJH2"/>
<dbReference type="Pfam" id="PF20803">
    <property type="entry name" value="PaaX_M"/>
    <property type="match status" value="1"/>
</dbReference>
<dbReference type="Proteomes" id="UP000177130">
    <property type="component" value="Unassembled WGS sequence"/>
</dbReference>
<keyword evidence="1" id="KW-0812">Transmembrane</keyword>
<sequence length="207" mass="23859">MGNIEFEAKKIRTRRSIRKAILASIAVAGFLSIAAVAPNAMSILELVSGKKKKTPKFAITNSFNRLLESGYIELKNKGGQKKVEITGKGRLLLARIGGGNYVLKKPWRWDKRWRIILFDIPENRRPVRVKLWKMLRALHFYPMQDSAWVYPYDCEDVIKLIKTDLHVSFGVIYIIAESIENDRRIRDFFGLNKNLKHLKKIAAFITS</sequence>
<evidence type="ECO:0000313" key="4">
    <source>
        <dbReference type="Proteomes" id="UP000177130"/>
    </source>
</evidence>